<evidence type="ECO:0000256" key="1">
    <source>
        <dbReference type="SAM" id="MobiDB-lite"/>
    </source>
</evidence>
<reference evidence="2 3" key="1">
    <citation type="submission" date="2024-04" db="EMBL/GenBank/DDBJ databases">
        <authorList>
            <person name="Fracassetti M."/>
        </authorList>
    </citation>
    <scope>NUCLEOTIDE SEQUENCE [LARGE SCALE GENOMIC DNA]</scope>
</reference>
<keyword evidence="3" id="KW-1185">Reference proteome</keyword>
<name>A0AAV2F3I0_9ROSI</name>
<protein>
    <submittedName>
        <fullName evidence="2">Uncharacterized protein</fullName>
    </submittedName>
</protein>
<sequence>MRGSLASLLCLGSLFGNWLIGVVVAVFATSWKNQTAEDWQSPQDSSRFKARPRAGKAVKIPSPEKITRAVECRTDRRPYQNKRLRLSNEAGSLEEQPLKRLRHKSKNQWRFWLPHSSEMEGEEPLRPPFAGGNSSDKTNKCEHLAPEAGLDRLLVVGKGICPKKLGRAGNLVDQFDQNPSGRDSPCVRMEEEREAVNNEPYMGSSAAEKSSEVVEAADLRCLLMWRHDTRAVRIVWNHQTPLMLSGIFGRDIRSKLRRNPTQQRYPTSSGIRIPNSLWEARLCLGNSEYSGYKNNGLHSTRPPNLERWCASIPETQSASFYRKQEADPDIDSGKQDSCCLTSSCGVMRDSSEIGSGIQSPGSAAERRAVAGEVFAPPEMASVAPSNPAFGRKRGDSLAPVAMDAAEQWDSAFGLHSGGEFTLGCKGSWVGRLGGRGRWVG</sequence>
<dbReference type="AlphaFoldDB" id="A0AAV2F3I0"/>
<feature type="compositionally biased region" description="Polar residues" evidence="1">
    <location>
        <begin position="36"/>
        <end position="45"/>
    </location>
</feature>
<dbReference type="EMBL" id="OZ034819">
    <property type="protein sequence ID" value="CAL1392808.1"/>
    <property type="molecule type" value="Genomic_DNA"/>
</dbReference>
<dbReference type="Proteomes" id="UP001497516">
    <property type="component" value="Chromosome 6"/>
</dbReference>
<feature type="region of interest" description="Disordered" evidence="1">
    <location>
        <begin position="36"/>
        <end position="57"/>
    </location>
</feature>
<organism evidence="2 3">
    <name type="scientific">Linum trigynum</name>
    <dbReference type="NCBI Taxonomy" id="586398"/>
    <lineage>
        <taxon>Eukaryota</taxon>
        <taxon>Viridiplantae</taxon>
        <taxon>Streptophyta</taxon>
        <taxon>Embryophyta</taxon>
        <taxon>Tracheophyta</taxon>
        <taxon>Spermatophyta</taxon>
        <taxon>Magnoliopsida</taxon>
        <taxon>eudicotyledons</taxon>
        <taxon>Gunneridae</taxon>
        <taxon>Pentapetalae</taxon>
        <taxon>rosids</taxon>
        <taxon>fabids</taxon>
        <taxon>Malpighiales</taxon>
        <taxon>Linaceae</taxon>
        <taxon>Linum</taxon>
    </lineage>
</organism>
<gene>
    <name evidence="2" type="ORF">LTRI10_LOCUS33425</name>
</gene>
<accession>A0AAV2F3I0</accession>
<proteinExistence type="predicted"/>
<evidence type="ECO:0000313" key="2">
    <source>
        <dbReference type="EMBL" id="CAL1392808.1"/>
    </source>
</evidence>
<evidence type="ECO:0000313" key="3">
    <source>
        <dbReference type="Proteomes" id="UP001497516"/>
    </source>
</evidence>